<accession>A0A6J4TRV8</accession>
<name>A0A6J4TRV8_9BACT</name>
<dbReference type="EMBL" id="CADCWE010000047">
    <property type="protein sequence ID" value="CAA9529936.1"/>
    <property type="molecule type" value="Genomic_DNA"/>
</dbReference>
<feature type="compositionally biased region" description="Polar residues" evidence="1">
    <location>
        <begin position="1"/>
        <end position="14"/>
    </location>
</feature>
<feature type="non-terminal residue" evidence="2">
    <location>
        <position position="1"/>
    </location>
</feature>
<dbReference type="AlphaFoldDB" id="A0A6J4TRV8"/>
<feature type="non-terminal residue" evidence="2">
    <location>
        <position position="315"/>
    </location>
</feature>
<organism evidence="2">
    <name type="scientific">uncultured Thermomicrobiales bacterium</name>
    <dbReference type="NCBI Taxonomy" id="1645740"/>
    <lineage>
        <taxon>Bacteria</taxon>
        <taxon>Pseudomonadati</taxon>
        <taxon>Thermomicrobiota</taxon>
        <taxon>Thermomicrobia</taxon>
        <taxon>Thermomicrobiales</taxon>
        <taxon>environmental samples</taxon>
    </lineage>
</organism>
<proteinExistence type="predicted"/>
<evidence type="ECO:0000256" key="1">
    <source>
        <dbReference type="SAM" id="MobiDB-lite"/>
    </source>
</evidence>
<feature type="region of interest" description="Disordered" evidence="1">
    <location>
        <begin position="1"/>
        <end position="23"/>
    </location>
</feature>
<feature type="region of interest" description="Disordered" evidence="1">
    <location>
        <begin position="149"/>
        <end position="173"/>
    </location>
</feature>
<gene>
    <name evidence="2" type="ORF">AVDCRST_MAG73-868</name>
</gene>
<protein>
    <submittedName>
        <fullName evidence="2">Uncharacterized protein</fullName>
    </submittedName>
</protein>
<reference evidence="2" key="1">
    <citation type="submission" date="2020-02" db="EMBL/GenBank/DDBJ databases">
        <authorList>
            <person name="Meier V. D."/>
        </authorList>
    </citation>
    <scope>NUCLEOTIDE SEQUENCE</scope>
    <source>
        <strain evidence="2">AVDCRST_MAG73</strain>
    </source>
</reference>
<sequence length="315" mass="34256">DPSTRRTTPDRQTGQARRARRQPAVVPLGDAAANGGRLCGVLDLPPRQRVVGQLHRLAGVPDRAGVRRSAPLPEPVPGRRVPGIGCQHVPIRADVPAVEHRRLAWPGVGDRGQRQAAERLPDHLLRAGGHLRDRHRPGLEVALPAHARPVQPTAEHRRPAVARVPPGSGAGPALDRALLAVEKPRLHDGAVHRRVERHRPHDVRGGNGRRRQQLARLLGDHLAAVAADDGLRRRDRNHRDAPGLRPGLHHEFGRRQLAARRAVQLDDGRRRLPVDRRLRSAQPGLRDGDGDRVVRDCAGGDAGAVAVPAQLDGVL</sequence>
<evidence type="ECO:0000313" key="2">
    <source>
        <dbReference type="EMBL" id="CAA9529936.1"/>
    </source>
</evidence>